<sequence length="138" mass="16114">MGKQSYLPLLYLSFIQFSPSKKSKYDESHFNFPINEKDFLDNNIGQETRQVKRLSETSYINENIEETLKGDNITDRNNWDMTHIAETRSYVNKSALVREESSLLTKNDFSLTKGDGEAVGYKWFVNYSYDYPLIPDDT</sequence>
<dbReference type="Proteomes" id="UP001381693">
    <property type="component" value="Unassembled WGS sequence"/>
</dbReference>
<proteinExistence type="predicted"/>
<accession>A0AAN9A934</accession>
<evidence type="ECO:0000313" key="2">
    <source>
        <dbReference type="Proteomes" id="UP001381693"/>
    </source>
</evidence>
<reference evidence="1 2" key="1">
    <citation type="submission" date="2023-11" db="EMBL/GenBank/DDBJ databases">
        <title>Halocaridina rubra genome assembly.</title>
        <authorList>
            <person name="Smith C."/>
        </authorList>
    </citation>
    <scope>NUCLEOTIDE SEQUENCE [LARGE SCALE GENOMIC DNA]</scope>
    <source>
        <strain evidence="1">EP-1</strain>
        <tissue evidence="1">Whole</tissue>
    </source>
</reference>
<comment type="caution">
    <text evidence="1">The sequence shown here is derived from an EMBL/GenBank/DDBJ whole genome shotgun (WGS) entry which is preliminary data.</text>
</comment>
<evidence type="ECO:0000313" key="1">
    <source>
        <dbReference type="EMBL" id="KAK7085521.1"/>
    </source>
</evidence>
<keyword evidence="2" id="KW-1185">Reference proteome</keyword>
<dbReference type="EMBL" id="JAXCGZ010000856">
    <property type="protein sequence ID" value="KAK7085521.1"/>
    <property type="molecule type" value="Genomic_DNA"/>
</dbReference>
<protein>
    <submittedName>
        <fullName evidence="1">Uncharacterized protein</fullName>
    </submittedName>
</protein>
<organism evidence="1 2">
    <name type="scientific">Halocaridina rubra</name>
    <name type="common">Hawaiian red shrimp</name>
    <dbReference type="NCBI Taxonomy" id="373956"/>
    <lineage>
        <taxon>Eukaryota</taxon>
        <taxon>Metazoa</taxon>
        <taxon>Ecdysozoa</taxon>
        <taxon>Arthropoda</taxon>
        <taxon>Crustacea</taxon>
        <taxon>Multicrustacea</taxon>
        <taxon>Malacostraca</taxon>
        <taxon>Eumalacostraca</taxon>
        <taxon>Eucarida</taxon>
        <taxon>Decapoda</taxon>
        <taxon>Pleocyemata</taxon>
        <taxon>Caridea</taxon>
        <taxon>Atyoidea</taxon>
        <taxon>Atyidae</taxon>
        <taxon>Halocaridina</taxon>
    </lineage>
</organism>
<dbReference type="AlphaFoldDB" id="A0AAN9A934"/>
<name>A0AAN9A934_HALRR</name>
<gene>
    <name evidence="1" type="ORF">SK128_022514</name>
</gene>